<dbReference type="InterPro" id="IPR019775">
    <property type="entry name" value="WD40_repeat_CS"/>
</dbReference>
<evidence type="ECO:0000256" key="3">
    <source>
        <dbReference type="PROSITE-ProRule" id="PRU00221"/>
    </source>
</evidence>
<dbReference type="GO" id="GO:1990234">
    <property type="term" value="C:transferase complex"/>
    <property type="evidence" value="ECO:0007669"/>
    <property type="project" value="UniProtKB-ARBA"/>
</dbReference>
<evidence type="ECO:0000256" key="1">
    <source>
        <dbReference type="ARBA" id="ARBA00022574"/>
    </source>
</evidence>
<keyword evidence="6" id="KW-1185">Reference proteome</keyword>
<dbReference type="AlphaFoldDB" id="A0A2H3J8M0"/>
<dbReference type="PROSITE" id="PS50294">
    <property type="entry name" value="WD_REPEATS_REGION"/>
    <property type="match status" value="2"/>
</dbReference>
<dbReference type="InterPro" id="IPR036322">
    <property type="entry name" value="WD40_repeat_dom_sf"/>
</dbReference>
<gene>
    <name evidence="5" type="ORF">WOLCODRAFT_130807</name>
</gene>
<evidence type="ECO:0000256" key="2">
    <source>
        <dbReference type="ARBA" id="ARBA00022737"/>
    </source>
</evidence>
<evidence type="ECO:0000256" key="4">
    <source>
        <dbReference type="SAM" id="MobiDB-lite"/>
    </source>
</evidence>
<dbReference type="EMBL" id="KB467942">
    <property type="protein sequence ID" value="PCH38281.1"/>
    <property type="molecule type" value="Genomic_DNA"/>
</dbReference>
<reference evidence="5 6" key="1">
    <citation type="journal article" date="2012" name="Science">
        <title>The Paleozoic origin of enzymatic lignin decomposition reconstructed from 31 fungal genomes.</title>
        <authorList>
            <person name="Floudas D."/>
            <person name="Binder M."/>
            <person name="Riley R."/>
            <person name="Barry K."/>
            <person name="Blanchette R.A."/>
            <person name="Henrissat B."/>
            <person name="Martinez A.T."/>
            <person name="Otillar R."/>
            <person name="Spatafora J.W."/>
            <person name="Yadav J.S."/>
            <person name="Aerts A."/>
            <person name="Benoit I."/>
            <person name="Boyd A."/>
            <person name="Carlson A."/>
            <person name="Copeland A."/>
            <person name="Coutinho P.M."/>
            <person name="de Vries R.P."/>
            <person name="Ferreira P."/>
            <person name="Findley K."/>
            <person name="Foster B."/>
            <person name="Gaskell J."/>
            <person name="Glotzer D."/>
            <person name="Gorecki P."/>
            <person name="Heitman J."/>
            <person name="Hesse C."/>
            <person name="Hori C."/>
            <person name="Igarashi K."/>
            <person name="Jurgens J.A."/>
            <person name="Kallen N."/>
            <person name="Kersten P."/>
            <person name="Kohler A."/>
            <person name="Kuees U."/>
            <person name="Kumar T.K.A."/>
            <person name="Kuo A."/>
            <person name="LaButti K."/>
            <person name="Larrondo L.F."/>
            <person name="Lindquist E."/>
            <person name="Ling A."/>
            <person name="Lombard V."/>
            <person name="Lucas S."/>
            <person name="Lundell T."/>
            <person name="Martin R."/>
            <person name="McLaughlin D.J."/>
            <person name="Morgenstern I."/>
            <person name="Morin E."/>
            <person name="Murat C."/>
            <person name="Nagy L.G."/>
            <person name="Nolan M."/>
            <person name="Ohm R.A."/>
            <person name="Patyshakuliyeva A."/>
            <person name="Rokas A."/>
            <person name="Ruiz-Duenas F.J."/>
            <person name="Sabat G."/>
            <person name="Salamov A."/>
            <person name="Samejima M."/>
            <person name="Schmutz J."/>
            <person name="Slot J.C."/>
            <person name="St John F."/>
            <person name="Stenlid J."/>
            <person name="Sun H."/>
            <person name="Sun S."/>
            <person name="Syed K."/>
            <person name="Tsang A."/>
            <person name="Wiebenga A."/>
            <person name="Young D."/>
            <person name="Pisabarro A."/>
            <person name="Eastwood D.C."/>
            <person name="Martin F."/>
            <person name="Cullen D."/>
            <person name="Grigoriev I.V."/>
            <person name="Hibbett D.S."/>
        </authorList>
    </citation>
    <scope>NUCLEOTIDE SEQUENCE [LARGE SCALE GENOMIC DNA]</scope>
    <source>
        <strain evidence="5 6">MD-104</strain>
    </source>
</reference>
<dbReference type="PROSITE" id="PS50082">
    <property type="entry name" value="WD_REPEATS_2"/>
    <property type="match status" value="2"/>
</dbReference>
<keyword evidence="1 3" id="KW-0853">WD repeat</keyword>
<dbReference type="InterPro" id="IPR015943">
    <property type="entry name" value="WD40/YVTN_repeat-like_dom_sf"/>
</dbReference>
<proteinExistence type="predicted"/>
<dbReference type="Pfam" id="PF00400">
    <property type="entry name" value="WD40"/>
    <property type="match status" value="2"/>
</dbReference>
<dbReference type="SMART" id="SM00320">
    <property type="entry name" value="WD40"/>
    <property type="match status" value="5"/>
</dbReference>
<dbReference type="PRINTS" id="PR00320">
    <property type="entry name" value="GPROTEINBRPT"/>
</dbReference>
<keyword evidence="2" id="KW-0677">Repeat</keyword>
<dbReference type="PANTHER" id="PTHR22847:SF637">
    <property type="entry name" value="WD REPEAT DOMAIN 5B"/>
    <property type="match status" value="1"/>
</dbReference>
<feature type="repeat" description="WD" evidence="3">
    <location>
        <begin position="75"/>
        <end position="121"/>
    </location>
</feature>
<protein>
    <submittedName>
        <fullName evidence="5">WD40 repeat-like protein</fullName>
    </submittedName>
</protein>
<dbReference type="PANTHER" id="PTHR22847">
    <property type="entry name" value="WD40 REPEAT PROTEIN"/>
    <property type="match status" value="1"/>
</dbReference>
<sequence length="407" mass="45049">MQTADTSNLIRSEAELLLEESRKQKAERTKNLGSPIETPGKALGIEIRENIAWIAENTGVARTLDLETGKTLQLFRGHSAPVTCLAFIEREASAGGPILVTGSWDKTIKLWNAGTKELISSTPAHSDFVKTLLIIPSLQLLISSSSDKIVRLWDISTITKGQPLQSVGSISTHTRPVESLIARTASDINVILYTADTMGIIKVWELAKKDVQPPRWQTLLLEELKHHRTRVNEMLHNNGQLWTASSDETIQMLFHPSPSPSVVPKLKPCPPIIHPAAVRAVLPLALTPLAEPYVLTGAGDVIRVYDVSSLDEPELLSEVDAHWHDVTALRLWMRRTPIEGSQGEVKVEPWIVSASLDGTIRKWRLSELLCPPPADKPIAVDPEPKESDSFQMTEEEERELAELIDSD</sequence>
<feature type="repeat" description="WD" evidence="3">
    <location>
        <begin position="122"/>
        <end position="157"/>
    </location>
</feature>
<evidence type="ECO:0000313" key="5">
    <source>
        <dbReference type="EMBL" id="PCH38281.1"/>
    </source>
</evidence>
<feature type="compositionally biased region" description="Acidic residues" evidence="4">
    <location>
        <begin position="393"/>
        <end position="407"/>
    </location>
</feature>
<dbReference type="InterPro" id="IPR020472">
    <property type="entry name" value="WD40_PAC1"/>
</dbReference>
<evidence type="ECO:0000313" key="6">
    <source>
        <dbReference type="Proteomes" id="UP000218811"/>
    </source>
</evidence>
<organism evidence="5 6">
    <name type="scientific">Wolfiporia cocos (strain MD-104)</name>
    <name type="common">Brown rot fungus</name>
    <dbReference type="NCBI Taxonomy" id="742152"/>
    <lineage>
        <taxon>Eukaryota</taxon>
        <taxon>Fungi</taxon>
        <taxon>Dikarya</taxon>
        <taxon>Basidiomycota</taxon>
        <taxon>Agaricomycotina</taxon>
        <taxon>Agaricomycetes</taxon>
        <taxon>Polyporales</taxon>
        <taxon>Phaeolaceae</taxon>
        <taxon>Wolfiporia</taxon>
    </lineage>
</organism>
<dbReference type="PROSITE" id="PS00678">
    <property type="entry name" value="WD_REPEATS_1"/>
    <property type="match status" value="1"/>
</dbReference>
<accession>A0A2H3J8M0</accession>
<dbReference type="OrthoDB" id="6262491at2759"/>
<dbReference type="OMA" id="TIRTWPL"/>
<dbReference type="STRING" id="742152.A0A2H3J8M0"/>
<dbReference type="InterPro" id="IPR001680">
    <property type="entry name" value="WD40_rpt"/>
</dbReference>
<feature type="region of interest" description="Disordered" evidence="4">
    <location>
        <begin position="372"/>
        <end position="407"/>
    </location>
</feature>
<dbReference type="Proteomes" id="UP000218811">
    <property type="component" value="Unassembled WGS sequence"/>
</dbReference>
<dbReference type="Gene3D" id="2.130.10.10">
    <property type="entry name" value="YVTN repeat-like/Quinoprotein amine dehydrogenase"/>
    <property type="match status" value="2"/>
</dbReference>
<name>A0A2H3J8M0_WOLCO</name>
<dbReference type="SUPFAM" id="SSF50978">
    <property type="entry name" value="WD40 repeat-like"/>
    <property type="match status" value="1"/>
</dbReference>